<organism evidence="2 3">
    <name type="scientific">Streptococcus phocae</name>
    <dbReference type="NCBI Taxonomy" id="119224"/>
    <lineage>
        <taxon>Bacteria</taxon>
        <taxon>Bacillati</taxon>
        <taxon>Bacillota</taxon>
        <taxon>Bacilli</taxon>
        <taxon>Lactobacillales</taxon>
        <taxon>Streptococcaceae</taxon>
        <taxon>Streptococcus</taxon>
    </lineage>
</organism>
<keyword evidence="1" id="KW-0732">Signal</keyword>
<evidence type="ECO:0000313" key="2">
    <source>
        <dbReference type="EMBL" id="KPJ22111.1"/>
    </source>
</evidence>
<accession>A0A0P6S119</accession>
<dbReference type="RefSeq" id="WP_054278983.1">
    <property type="nucleotide sequence ID" value="NZ_LHQM01000028.1"/>
</dbReference>
<dbReference type="InterPro" id="IPR036120">
    <property type="entry name" value="SAK/SK_sf"/>
</dbReference>
<dbReference type="Proteomes" id="UP000049578">
    <property type="component" value="Unassembled WGS sequence"/>
</dbReference>
<feature type="signal peptide" evidence="1">
    <location>
        <begin position="1"/>
        <end position="28"/>
    </location>
</feature>
<dbReference type="PATRIC" id="fig|119224.3.peg.1003"/>
<sequence>MKKKILALFPIVCGAVLTASFSTTNALAEVGTIQSTQSIDNNQKQFQDIKGTHIIMNVTVVDEDDNLRLVPKYFEFKIEPGKPLTKEMLIEKGQELVNSVAPNEYKVVDISDDTKISISLKGYEQSHLIKNGDYTIPNLTKTVSNPGFQLEGRLIVEDAIMPVNLKPKKMVDKIEYEHNVTFFKKDGSKLVPTGVMKKADSGSFKSGDVKTSDELFDKANEAFKQTPEYKAGYKLVKRLTADLTTETTEHSTLFNEETSGDLDFTHTFNGYRDENKHDLYYDSISETYYISKNGDDYNKNVDSNEQFINIKLVDENGIVLKTDKLVSFTEDIVNDLKNYVKETGVETFNQKDGSTYQFTGDIGKESDKTYIIKYKQNNKSQQQTVEYGNNFVNISFDSNPYGIYNVKQYQSSQHLK</sequence>
<dbReference type="SUPFAM" id="SSF54328">
    <property type="entry name" value="Staphylokinase/streptokinase"/>
    <property type="match status" value="2"/>
</dbReference>
<dbReference type="Gene3D" id="3.10.20.130">
    <property type="match status" value="1"/>
</dbReference>
<feature type="chain" id="PRO_5006130080" description="DUF4179 domain-containing protein" evidence="1">
    <location>
        <begin position="29"/>
        <end position="416"/>
    </location>
</feature>
<dbReference type="EMBL" id="LHQM01000028">
    <property type="protein sequence ID" value="KPJ22111.1"/>
    <property type="molecule type" value="Genomic_DNA"/>
</dbReference>
<reference evidence="2 3" key="1">
    <citation type="submission" date="2015-08" db="EMBL/GenBank/DDBJ databases">
        <title>Genome sequence of Streptococcus phocae subsp. phocae ATCC 51973T isolated from liver specimen obtained from seal.</title>
        <authorList>
            <person name="Avendano-Herrera R."/>
        </authorList>
    </citation>
    <scope>NUCLEOTIDE SEQUENCE [LARGE SCALE GENOMIC DNA]</scope>
    <source>
        <strain evidence="2 3">ATCC 51973</strain>
    </source>
</reference>
<evidence type="ECO:0008006" key="4">
    <source>
        <dbReference type="Google" id="ProtNLM"/>
    </source>
</evidence>
<name>A0A0P6S119_9STRE</name>
<proteinExistence type="predicted"/>
<evidence type="ECO:0000256" key="1">
    <source>
        <dbReference type="SAM" id="SignalP"/>
    </source>
</evidence>
<dbReference type="Gene3D" id="3.10.20.180">
    <property type="match status" value="1"/>
</dbReference>
<keyword evidence="3" id="KW-1185">Reference proteome</keyword>
<comment type="caution">
    <text evidence="2">The sequence shown here is derived from an EMBL/GenBank/DDBJ whole genome shotgun (WGS) entry which is preliminary data.</text>
</comment>
<dbReference type="AlphaFoldDB" id="A0A0P6S119"/>
<evidence type="ECO:0000313" key="3">
    <source>
        <dbReference type="Proteomes" id="UP000049578"/>
    </source>
</evidence>
<gene>
    <name evidence="2" type="ORF">AKK44_06335</name>
</gene>
<dbReference type="GO" id="GO:0005576">
    <property type="term" value="C:extracellular region"/>
    <property type="evidence" value="ECO:0007669"/>
    <property type="project" value="InterPro"/>
</dbReference>
<protein>
    <recommendedName>
        <fullName evidence="4">DUF4179 domain-containing protein</fullName>
    </recommendedName>
</protein>